<evidence type="ECO:0000256" key="1">
    <source>
        <dbReference type="ARBA" id="ARBA00000085"/>
    </source>
</evidence>
<dbReference type="SUPFAM" id="SSF55874">
    <property type="entry name" value="ATPase domain of HSP90 chaperone/DNA topoisomerase II/histidine kinase"/>
    <property type="match status" value="1"/>
</dbReference>
<evidence type="ECO:0000256" key="7">
    <source>
        <dbReference type="ARBA" id="ARBA00022777"/>
    </source>
</evidence>
<dbReference type="PROSITE" id="PS50109">
    <property type="entry name" value="HIS_KIN"/>
    <property type="match status" value="1"/>
</dbReference>
<gene>
    <name evidence="14" type="ORF">GCM10007916_15240</name>
</gene>
<dbReference type="InterPro" id="IPR050428">
    <property type="entry name" value="TCS_sensor_his_kinase"/>
</dbReference>
<dbReference type="InterPro" id="IPR004358">
    <property type="entry name" value="Sig_transdc_His_kin-like_C"/>
</dbReference>
<keyword evidence="5" id="KW-0808">Transferase</keyword>
<reference evidence="15" key="1">
    <citation type="journal article" date="2019" name="Int. J. Syst. Evol. Microbiol.">
        <title>The Global Catalogue of Microorganisms (GCM) 10K type strain sequencing project: providing services to taxonomists for standard genome sequencing and annotation.</title>
        <authorList>
            <consortium name="The Broad Institute Genomics Platform"/>
            <consortium name="The Broad Institute Genome Sequencing Center for Infectious Disease"/>
            <person name="Wu L."/>
            <person name="Ma J."/>
        </authorList>
    </citation>
    <scope>NUCLEOTIDE SEQUENCE [LARGE SCALE GENOMIC DNA]</scope>
    <source>
        <strain evidence="15">NBRC 103166</strain>
    </source>
</reference>
<evidence type="ECO:0000256" key="8">
    <source>
        <dbReference type="ARBA" id="ARBA00022989"/>
    </source>
</evidence>
<evidence type="ECO:0000256" key="5">
    <source>
        <dbReference type="ARBA" id="ARBA00022679"/>
    </source>
</evidence>
<dbReference type="InterPro" id="IPR003594">
    <property type="entry name" value="HATPase_dom"/>
</dbReference>
<dbReference type="EMBL" id="BSPQ01000004">
    <property type="protein sequence ID" value="GLS90457.1"/>
    <property type="molecule type" value="Genomic_DNA"/>
</dbReference>
<sequence length="463" mass="52472">MGLPLYWKQCVASVTEWWKTVKQARSIWRLTFLYTGLLLAVVIVLLVVLFQLSIGQMSRQQHLQMDNIIQQQTQLAQQLNNDEFIAQFKLQAESSRQYLLTYQTQSKMIGRLNSIPSNLSQCSKLARFPIWLDKYEEIRLISGCSQSLPDGLLIIAIDDEYLYDLKGQFITASMIALCLALLMGLITGLIFSTRVLKRINSINKVALRVESGQLSARIAVSKHNDEYDHMALHINTMLNQLQHSFETIAGITDAIAHDLRTPLGHLRQQLESEIEANLKHNLPSEQLQSMLEKLDEILFTFSAMLELTRLQQQQEQKSQHFKTVNLQQIMVDAVDLIEPLTEEKQQIIKLKSDLEVSIKGDASLLFRAVYNLLENASKYAGDKATISLQLTKNGFIVSDNGPGICDSEKDKVFQRLYRIEKSRQIAGFGLGLTLVKAIIQLHNGSIKLLDNNPGLSVQVEFSQ</sequence>
<dbReference type="CDD" id="cd06225">
    <property type="entry name" value="HAMP"/>
    <property type="match status" value="1"/>
</dbReference>
<evidence type="ECO:0000256" key="10">
    <source>
        <dbReference type="ARBA" id="ARBA00023136"/>
    </source>
</evidence>
<dbReference type="InterPro" id="IPR036097">
    <property type="entry name" value="HisK_dim/P_sf"/>
</dbReference>
<dbReference type="EC" id="2.7.13.3" evidence="3"/>
<protein>
    <recommendedName>
        <fullName evidence="3">histidine kinase</fullName>
        <ecNumber evidence="3">2.7.13.3</ecNumber>
    </recommendedName>
</protein>
<evidence type="ECO:0000256" key="6">
    <source>
        <dbReference type="ARBA" id="ARBA00022692"/>
    </source>
</evidence>
<evidence type="ECO:0000256" key="4">
    <source>
        <dbReference type="ARBA" id="ARBA00022553"/>
    </source>
</evidence>
<evidence type="ECO:0000256" key="11">
    <source>
        <dbReference type="SAM" id="Phobius"/>
    </source>
</evidence>
<dbReference type="Pfam" id="PF00672">
    <property type="entry name" value="HAMP"/>
    <property type="match status" value="1"/>
</dbReference>
<dbReference type="InterPro" id="IPR036890">
    <property type="entry name" value="HATPase_C_sf"/>
</dbReference>
<dbReference type="SUPFAM" id="SSF158472">
    <property type="entry name" value="HAMP domain-like"/>
    <property type="match status" value="1"/>
</dbReference>
<dbReference type="SUPFAM" id="SSF47384">
    <property type="entry name" value="Homodimeric domain of signal transducing histidine kinase"/>
    <property type="match status" value="1"/>
</dbReference>
<dbReference type="PRINTS" id="PR00344">
    <property type="entry name" value="BCTRLSENSOR"/>
</dbReference>
<evidence type="ECO:0000256" key="2">
    <source>
        <dbReference type="ARBA" id="ARBA00004370"/>
    </source>
</evidence>
<keyword evidence="8 11" id="KW-1133">Transmembrane helix</keyword>
<comment type="subcellular location">
    <subcellularLocation>
        <location evidence="2">Membrane</location>
    </subcellularLocation>
</comment>
<dbReference type="InterPro" id="IPR005467">
    <property type="entry name" value="His_kinase_dom"/>
</dbReference>
<dbReference type="SMART" id="SM00387">
    <property type="entry name" value="HATPase_c"/>
    <property type="match status" value="1"/>
</dbReference>
<organism evidence="14 15">
    <name type="scientific">Psychromonas marina</name>
    <dbReference type="NCBI Taxonomy" id="88364"/>
    <lineage>
        <taxon>Bacteria</taxon>
        <taxon>Pseudomonadati</taxon>
        <taxon>Pseudomonadota</taxon>
        <taxon>Gammaproteobacteria</taxon>
        <taxon>Alteromonadales</taxon>
        <taxon>Psychromonadaceae</taxon>
        <taxon>Psychromonas</taxon>
    </lineage>
</organism>
<proteinExistence type="predicted"/>
<evidence type="ECO:0000256" key="9">
    <source>
        <dbReference type="ARBA" id="ARBA00023012"/>
    </source>
</evidence>
<evidence type="ECO:0000313" key="14">
    <source>
        <dbReference type="EMBL" id="GLS90457.1"/>
    </source>
</evidence>
<keyword evidence="4" id="KW-0597">Phosphoprotein</keyword>
<dbReference type="PROSITE" id="PS50885">
    <property type="entry name" value="HAMP"/>
    <property type="match status" value="1"/>
</dbReference>
<keyword evidence="6 11" id="KW-0812">Transmembrane</keyword>
<dbReference type="CDD" id="cd00082">
    <property type="entry name" value="HisKA"/>
    <property type="match status" value="1"/>
</dbReference>
<feature type="transmembrane region" description="Helical" evidence="11">
    <location>
        <begin position="169"/>
        <end position="191"/>
    </location>
</feature>
<dbReference type="PANTHER" id="PTHR45436">
    <property type="entry name" value="SENSOR HISTIDINE KINASE YKOH"/>
    <property type="match status" value="1"/>
</dbReference>
<dbReference type="Proteomes" id="UP001157353">
    <property type="component" value="Unassembled WGS sequence"/>
</dbReference>
<dbReference type="InterPro" id="IPR003660">
    <property type="entry name" value="HAMP_dom"/>
</dbReference>
<dbReference type="Pfam" id="PF02518">
    <property type="entry name" value="HATPase_c"/>
    <property type="match status" value="1"/>
</dbReference>
<keyword evidence="15" id="KW-1185">Reference proteome</keyword>
<keyword evidence="10 11" id="KW-0472">Membrane</keyword>
<feature type="domain" description="Histidine kinase" evidence="12">
    <location>
        <begin position="254"/>
        <end position="463"/>
    </location>
</feature>
<dbReference type="PANTHER" id="PTHR45436:SF8">
    <property type="entry name" value="HISTIDINE KINASE"/>
    <property type="match status" value="1"/>
</dbReference>
<evidence type="ECO:0000259" key="12">
    <source>
        <dbReference type="PROSITE" id="PS50109"/>
    </source>
</evidence>
<dbReference type="Gene3D" id="3.30.565.10">
    <property type="entry name" value="Histidine kinase-like ATPase, C-terminal domain"/>
    <property type="match status" value="1"/>
</dbReference>
<name>A0ABQ6DZ73_9GAMM</name>
<keyword evidence="9" id="KW-0902">Two-component regulatory system</keyword>
<dbReference type="Gene3D" id="6.10.340.10">
    <property type="match status" value="1"/>
</dbReference>
<comment type="catalytic activity">
    <reaction evidence="1">
        <text>ATP + protein L-histidine = ADP + protein N-phospho-L-histidine.</text>
        <dbReference type="EC" id="2.7.13.3"/>
    </reaction>
</comment>
<accession>A0ABQ6DZ73</accession>
<evidence type="ECO:0000313" key="15">
    <source>
        <dbReference type="Proteomes" id="UP001157353"/>
    </source>
</evidence>
<evidence type="ECO:0000256" key="3">
    <source>
        <dbReference type="ARBA" id="ARBA00012438"/>
    </source>
</evidence>
<evidence type="ECO:0000259" key="13">
    <source>
        <dbReference type="PROSITE" id="PS50885"/>
    </source>
</evidence>
<dbReference type="InterPro" id="IPR003661">
    <property type="entry name" value="HisK_dim/P_dom"/>
</dbReference>
<dbReference type="SMART" id="SM00304">
    <property type="entry name" value="HAMP"/>
    <property type="match status" value="1"/>
</dbReference>
<comment type="caution">
    <text evidence="14">The sequence shown here is derived from an EMBL/GenBank/DDBJ whole genome shotgun (WGS) entry which is preliminary data.</text>
</comment>
<dbReference type="GO" id="GO:0016301">
    <property type="term" value="F:kinase activity"/>
    <property type="evidence" value="ECO:0007669"/>
    <property type="project" value="UniProtKB-KW"/>
</dbReference>
<keyword evidence="7 14" id="KW-0418">Kinase</keyword>
<feature type="transmembrane region" description="Helical" evidence="11">
    <location>
        <begin position="32"/>
        <end position="54"/>
    </location>
</feature>
<feature type="domain" description="HAMP" evidence="13">
    <location>
        <begin position="193"/>
        <end position="246"/>
    </location>
</feature>